<organism evidence="4 5">
    <name type="scientific">Demequina activiva</name>
    <dbReference type="NCBI Taxonomy" id="1582364"/>
    <lineage>
        <taxon>Bacteria</taxon>
        <taxon>Bacillati</taxon>
        <taxon>Actinomycetota</taxon>
        <taxon>Actinomycetes</taxon>
        <taxon>Micrococcales</taxon>
        <taxon>Demequinaceae</taxon>
        <taxon>Demequina</taxon>
    </lineage>
</organism>
<dbReference type="GO" id="GO:0009898">
    <property type="term" value="C:cytoplasmic side of plasma membrane"/>
    <property type="evidence" value="ECO:0007669"/>
    <property type="project" value="TreeGrafter"/>
</dbReference>
<evidence type="ECO:0000256" key="1">
    <source>
        <dbReference type="ARBA" id="ARBA00022741"/>
    </source>
</evidence>
<dbReference type="PANTHER" id="PTHR43384">
    <property type="entry name" value="SEPTUM SITE-DETERMINING PROTEIN MIND HOMOLOG, CHLOROPLASTIC-RELATED"/>
    <property type="match status" value="1"/>
</dbReference>
<reference evidence="4" key="1">
    <citation type="submission" date="2021-01" db="EMBL/GenBank/DDBJ databases">
        <title>Whole genome shotgun sequence of Demequina activiva NBRC 110675.</title>
        <authorList>
            <person name="Komaki H."/>
            <person name="Tamura T."/>
        </authorList>
    </citation>
    <scope>NUCLEOTIDE SEQUENCE</scope>
    <source>
        <strain evidence="4">NBRC 110675</strain>
    </source>
</reference>
<evidence type="ECO:0000256" key="2">
    <source>
        <dbReference type="ARBA" id="ARBA00022840"/>
    </source>
</evidence>
<sequence>MAAIGVIIAVAARDEGELAAAIDAHPRLAVVRRCADLAEAVGAARAGVAGAVVVAEQPRLTRDSVAALLDSGVAVIGVPSTPEAGEQLRAVGLGTVVPAGADAQVVANEIVGAMALRAAVQPRAQDGARDRGEPGTLVAVWGPAGAPGRTTIAVNLAAEHARRGSRTLVVDADVYGGAVAQALGLTDEVAGVAGAVREAQHGSIDAAIIERHSIEALPGLWALTGITRAERWAELAPSATTEVLRAACRAFDAVVVDVGFSLESAGPLGSEGMPERNGVTLAVLAVADHVVAVGGAEPLSMQRLIHGIGALRESMDGEPTVVVNKVRADVAGPRPAEAVADLLARFASVDRIRVVPWDPAACDAAAMTGRVLAECAPRSKARKAIAGLAEAVLPASATSAPPRRPRMATAPVGH</sequence>
<dbReference type="Proteomes" id="UP000652354">
    <property type="component" value="Unassembled WGS sequence"/>
</dbReference>
<dbReference type="GO" id="GO:0005829">
    <property type="term" value="C:cytosol"/>
    <property type="evidence" value="ECO:0007669"/>
    <property type="project" value="TreeGrafter"/>
</dbReference>
<keyword evidence="1" id="KW-0547">Nucleotide-binding</keyword>
<proteinExistence type="predicted"/>
<accession>A0A919Q588</accession>
<keyword evidence="2" id="KW-0067">ATP-binding</keyword>
<evidence type="ECO:0000259" key="3">
    <source>
        <dbReference type="Pfam" id="PF01656"/>
    </source>
</evidence>
<dbReference type="GO" id="GO:0005524">
    <property type="term" value="F:ATP binding"/>
    <property type="evidence" value="ECO:0007669"/>
    <property type="project" value="UniProtKB-KW"/>
</dbReference>
<dbReference type="PANTHER" id="PTHR43384:SF6">
    <property type="entry name" value="SEPTUM SITE-DETERMINING PROTEIN MIND HOMOLOG, CHLOROPLASTIC"/>
    <property type="match status" value="1"/>
</dbReference>
<protein>
    <submittedName>
        <fullName evidence="4">Pilus biosynthesis protein CpaE</fullName>
    </submittedName>
</protein>
<dbReference type="SUPFAM" id="SSF52540">
    <property type="entry name" value="P-loop containing nucleoside triphosphate hydrolases"/>
    <property type="match status" value="1"/>
</dbReference>
<dbReference type="InterPro" id="IPR002586">
    <property type="entry name" value="CobQ/CobB/MinD/ParA_Nub-bd_dom"/>
</dbReference>
<comment type="caution">
    <text evidence="4">The sequence shown here is derived from an EMBL/GenBank/DDBJ whole genome shotgun (WGS) entry which is preliminary data.</text>
</comment>
<dbReference type="InterPro" id="IPR050625">
    <property type="entry name" value="ParA/MinD_ATPase"/>
</dbReference>
<dbReference type="EMBL" id="BONR01000005">
    <property type="protein sequence ID" value="GIG55412.1"/>
    <property type="molecule type" value="Genomic_DNA"/>
</dbReference>
<name>A0A919Q588_9MICO</name>
<gene>
    <name evidence="4" type="ORF">Dac01nite_21640</name>
</gene>
<keyword evidence="5" id="KW-1185">Reference proteome</keyword>
<dbReference type="Gene3D" id="3.40.50.300">
    <property type="entry name" value="P-loop containing nucleotide triphosphate hydrolases"/>
    <property type="match status" value="1"/>
</dbReference>
<dbReference type="GO" id="GO:0051782">
    <property type="term" value="P:negative regulation of cell division"/>
    <property type="evidence" value="ECO:0007669"/>
    <property type="project" value="TreeGrafter"/>
</dbReference>
<dbReference type="InterPro" id="IPR027417">
    <property type="entry name" value="P-loop_NTPase"/>
</dbReference>
<evidence type="ECO:0000313" key="4">
    <source>
        <dbReference type="EMBL" id="GIG55412.1"/>
    </source>
</evidence>
<dbReference type="AlphaFoldDB" id="A0A919Q588"/>
<dbReference type="Pfam" id="PF01656">
    <property type="entry name" value="CbiA"/>
    <property type="match status" value="1"/>
</dbReference>
<evidence type="ECO:0000313" key="5">
    <source>
        <dbReference type="Proteomes" id="UP000652354"/>
    </source>
</evidence>
<feature type="domain" description="CobQ/CobB/MinD/ParA nucleotide binding" evidence="3">
    <location>
        <begin position="139"/>
        <end position="365"/>
    </location>
</feature>
<dbReference type="GO" id="GO:0016887">
    <property type="term" value="F:ATP hydrolysis activity"/>
    <property type="evidence" value="ECO:0007669"/>
    <property type="project" value="TreeGrafter"/>
</dbReference>
<dbReference type="RefSeq" id="WP_203656867.1">
    <property type="nucleotide sequence ID" value="NZ_BONR01000005.1"/>
</dbReference>